<dbReference type="PANTHER" id="PTHR46790">
    <property type="entry name" value="CENTROMERE PROTEIN N"/>
    <property type="match status" value="1"/>
</dbReference>
<sequence length="339" mass="39225">MDEILVEFIRRTILKIPLAEMMTILKTWGFLSENQLQTLNFKQRKESLAQDLLLLCEENCASISDVALLDIVYTQAHRHQKMWDVFHMSKVTDEDVDIFDMEEFKSSFKKILHRALKNVTVSFRDAEENAVWIRIAWGTQHKRPNQYQPTYVVYHSQTPFAFMSSSRLKGVVPLLRQALTVASNHHQIVQMELRSRHLDSLKAIVFKQFNQVFENHHSTGALQERTLGLDINMDSRIIHENTIEKERVRRITEETFGLCAQPQLEFAQYKLETKFKSDLCGGILAERDEPLRCLIKFSSPHLLEALKALAPAGIADAPLSPLLTCIPNKAMNYFKIRDK</sequence>
<dbReference type="OMA" id="WSVYQMK"/>
<keyword evidence="4" id="KW-0158">Chromosome</keyword>
<dbReference type="InterPro" id="IPR052011">
    <property type="entry name" value="CENP-NAC/CAD_complex"/>
</dbReference>
<dbReference type="Proteomes" id="UP000515203">
    <property type="component" value="Unplaced"/>
</dbReference>
<dbReference type="GO" id="GO:0005654">
    <property type="term" value="C:nucleoplasm"/>
    <property type="evidence" value="ECO:0007669"/>
    <property type="project" value="Ensembl"/>
</dbReference>
<dbReference type="RefSeq" id="XP_004625818.1">
    <property type="nucleotide sequence ID" value="XM_004625761.2"/>
</dbReference>
<dbReference type="GeneID" id="101588807"/>
<dbReference type="PANTHER" id="PTHR46790:SF1">
    <property type="entry name" value="CENTROMERE PROTEIN N"/>
    <property type="match status" value="1"/>
</dbReference>
<dbReference type="GeneTree" id="ENSGT00390000004738"/>
<dbReference type="RefSeq" id="XP_023565090.1">
    <property type="nucleotide sequence ID" value="XM_023709322.1"/>
</dbReference>
<dbReference type="CTD" id="55839"/>
<dbReference type="GO" id="GO:0034080">
    <property type="term" value="P:CENP-A containing chromatin assembly"/>
    <property type="evidence" value="ECO:0007669"/>
    <property type="project" value="InterPro"/>
</dbReference>
<dbReference type="OrthoDB" id="6585699at2759"/>
<name>A0A6P3EJR6_OCTDE</name>
<comment type="similarity">
    <text evidence="3">Belongs to the CENP-N/CHL4 family.</text>
</comment>
<dbReference type="GO" id="GO:0007059">
    <property type="term" value="P:chromosome segregation"/>
    <property type="evidence" value="ECO:0007669"/>
    <property type="project" value="InterPro"/>
</dbReference>
<protein>
    <submittedName>
        <fullName evidence="8 9">Centromere protein N</fullName>
    </submittedName>
</protein>
<reference evidence="8 9" key="1">
    <citation type="submission" date="2025-04" db="UniProtKB">
        <authorList>
            <consortium name="RefSeq"/>
        </authorList>
    </citation>
    <scope>IDENTIFICATION</scope>
</reference>
<evidence type="ECO:0000256" key="5">
    <source>
        <dbReference type="ARBA" id="ARBA00023242"/>
    </source>
</evidence>
<accession>A0A6P3EJR6</accession>
<evidence type="ECO:0000313" key="9">
    <source>
        <dbReference type="RefSeq" id="XP_023565090.1"/>
    </source>
</evidence>
<keyword evidence="6" id="KW-0137">Centromere</keyword>
<gene>
    <name evidence="8 9" type="primary">Cenpn</name>
</gene>
<evidence type="ECO:0000256" key="1">
    <source>
        <dbReference type="ARBA" id="ARBA00004123"/>
    </source>
</evidence>
<dbReference type="GO" id="GO:0000939">
    <property type="term" value="C:inner kinetochore"/>
    <property type="evidence" value="ECO:0007669"/>
    <property type="project" value="Ensembl"/>
</dbReference>
<dbReference type="InterPro" id="IPR007902">
    <property type="entry name" value="Chl4/mis15/CENP-N"/>
</dbReference>
<dbReference type="Pfam" id="PF05238">
    <property type="entry name" value="CENP-N"/>
    <property type="match status" value="1"/>
</dbReference>
<evidence type="ECO:0000256" key="4">
    <source>
        <dbReference type="ARBA" id="ARBA00022454"/>
    </source>
</evidence>
<keyword evidence="7" id="KW-1185">Reference proteome</keyword>
<comment type="subcellular location">
    <subcellularLocation>
        <location evidence="2">Chromosome</location>
        <location evidence="2">Centromere</location>
    </subcellularLocation>
    <subcellularLocation>
        <location evidence="1">Nucleus</location>
    </subcellularLocation>
</comment>
<proteinExistence type="inferred from homology"/>
<evidence type="ECO:0000256" key="6">
    <source>
        <dbReference type="ARBA" id="ARBA00023328"/>
    </source>
</evidence>
<organism evidence="7 8">
    <name type="scientific">Octodon degus</name>
    <name type="common">Degu</name>
    <name type="synonym">Sciurus degus</name>
    <dbReference type="NCBI Taxonomy" id="10160"/>
    <lineage>
        <taxon>Eukaryota</taxon>
        <taxon>Metazoa</taxon>
        <taxon>Chordata</taxon>
        <taxon>Craniata</taxon>
        <taxon>Vertebrata</taxon>
        <taxon>Euteleostomi</taxon>
        <taxon>Mammalia</taxon>
        <taxon>Eutheria</taxon>
        <taxon>Euarchontoglires</taxon>
        <taxon>Glires</taxon>
        <taxon>Rodentia</taxon>
        <taxon>Hystricomorpha</taxon>
        <taxon>Octodontidae</taxon>
        <taxon>Octodon</taxon>
    </lineage>
</organism>
<dbReference type="AlphaFoldDB" id="A0A6P3EJR6"/>
<keyword evidence="5" id="KW-0539">Nucleus</keyword>
<evidence type="ECO:0000313" key="7">
    <source>
        <dbReference type="Proteomes" id="UP000515203"/>
    </source>
</evidence>
<evidence type="ECO:0000313" key="8">
    <source>
        <dbReference type="RefSeq" id="XP_004625818.1"/>
    </source>
</evidence>
<evidence type="ECO:0000256" key="2">
    <source>
        <dbReference type="ARBA" id="ARBA00004584"/>
    </source>
</evidence>
<evidence type="ECO:0000256" key="3">
    <source>
        <dbReference type="ARBA" id="ARBA00005566"/>
    </source>
</evidence>